<dbReference type="InterPro" id="IPR008966">
    <property type="entry name" value="Adhesion_dom_sf"/>
</dbReference>
<dbReference type="PANTHER" id="PTHR33420:SF3">
    <property type="entry name" value="FIMBRIAL SUBUNIT ELFA"/>
    <property type="match status" value="1"/>
</dbReference>
<comment type="caution">
    <text evidence="7">The sequence shown here is derived from an EMBL/GenBank/DDBJ whole genome shotgun (WGS) entry which is preliminary data.</text>
</comment>
<organism evidence="7 8">
    <name type="scientific">Leminorella grimontii</name>
    <dbReference type="NCBI Taxonomy" id="82981"/>
    <lineage>
        <taxon>Bacteria</taxon>
        <taxon>Pseudomonadati</taxon>
        <taxon>Pseudomonadota</taxon>
        <taxon>Gammaproteobacteria</taxon>
        <taxon>Enterobacterales</taxon>
        <taxon>Budviciaceae</taxon>
        <taxon>Leminorella</taxon>
    </lineage>
</organism>
<gene>
    <name evidence="7" type="ORF">SOASR030_21250</name>
</gene>
<keyword evidence="8" id="KW-1185">Reference proteome</keyword>
<sequence length="173" mass="17394">MDKKVLLGIAIAAGSLCSAVQASDGTINFTGSITDKTCTIDSGSKSLNVPLGNVSKASLHGASGMKSSPTSFQIGLSGCPETAKAATVKFDGKATGSDQSLLALNGVDGVATGVGIEISDVNNNPIALYTASPEFTLVQGANTLKFVARYVSTGPVVTTGPADGTSQFTIVYK</sequence>
<dbReference type="Gene3D" id="2.60.40.1090">
    <property type="entry name" value="Fimbrial-type adhesion domain"/>
    <property type="match status" value="1"/>
</dbReference>
<dbReference type="AlphaFoldDB" id="A0AAV5N3C6"/>
<name>A0AAV5N3C6_9GAMM</name>
<evidence type="ECO:0000256" key="1">
    <source>
        <dbReference type="ARBA" id="ARBA00004561"/>
    </source>
</evidence>
<feature type="chain" id="PRO_5043630041" evidence="5">
    <location>
        <begin position="23"/>
        <end position="173"/>
    </location>
</feature>
<feature type="domain" description="Fimbrial-type adhesion" evidence="6">
    <location>
        <begin position="27"/>
        <end position="172"/>
    </location>
</feature>
<protein>
    <submittedName>
        <fullName evidence="7">Fimbrial subunit type 1</fullName>
    </submittedName>
</protein>
<dbReference type="PANTHER" id="PTHR33420">
    <property type="entry name" value="FIMBRIAL SUBUNIT ELFA-RELATED"/>
    <property type="match status" value="1"/>
</dbReference>
<dbReference type="EMBL" id="BRLH01000004">
    <property type="protein sequence ID" value="GKX56013.1"/>
    <property type="molecule type" value="Genomic_DNA"/>
</dbReference>
<evidence type="ECO:0000256" key="3">
    <source>
        <dbReference type="ARBA" id="ARBA00022729"/>
    </source>
</evidence>
<dbReference type="InterPro" id="IPR036937">
    <property type="entry name" value="Adhesion_dom_fimbrial_sf"/>
</dbReference>
<evidence type="ECO:0000259" key="6">
    <source>
        <dbReference type="Pfam" id="PF00419"/>
    </source>
</evidence>
<evidence type="ECO:0000256" key="2">
    <source>
        <dbReference type="ARBA" id="ARBA00006671"/>
    </source>
</evidence>
<accession>A0AAV5N3C6</accession>
<evidence type="ECO:0000256" key="4">
    <source>
        <dbReference type="ARBA" id="ARBA00023263"/>
    </source>
</evidence>
<dbReference type="InterPro" id="IPR050263">
    <property type="entry name" value="Bact_Fimbrial_Adh_Pro"/>
</dbReference>
<evidence type="ECO:0000256" key="5">
    <source>
        <dbReference type="SAM" id="SignalP"/>
    </source>
</evidence>
<keyword evidence="4" id="KW-0281">Fimbrium</keyword>
<dbReference type="GO" id="GO:0009289">
    <property type="term" value="C:pilus"/>
    <property type="evidence" value="ECO:0007669"/>
    <property type="project" value="UniProtKB-SubCell"/>
</dbReference>
<evidence type="ECO:0000313" key="7">
    <source>
        <dbReference type="EMBL" id="GKX56013.1"/>
    </source>
</evidence>
<reference evidence="7" key="1">
    <citation type="submission" date="2022-06" db="EMBL/GenBank/DDBJ databases">
        <title>Draft genome sequences of Leminorella grimontii str. JCM5902.</title>
        <authorList>
            <person name="Wakabayashi Y."/>
            <person name="Kojima K."/>
        </authorList>
    </citation>
    <scope>NUCLEOTIDE SEQUENCE</scope>
    <source>
        <strain evidence="7">JCM 5902</strain>
    </source>
</reference>
<evidence type="ECO:0000313" key="8">
    <source>
        <dbReference type="Proteomes" id="UP001058124"/>
    </source>
</evidence>
<dbReference type="RefSeq" id="WP_027274423.1">
    <property type="nucleotide sequence ID" value="NZ_BRLH01000004.1"/>
</dbReference>
<feature type="signal peptide" evidence="5">
    <location>
        <begin position="1"/>
        <end position="22"/>
    </location>
</feature>
<proteinExistence type="inferred from homology"/>
<dbReference type="Pfam" id="PF00419">
    <property type="entry name" value="Fimbrial"/>
    <property type="match status" value="1"/>
</dbReference>
<dbReference type="InterPro" id="IPR000259">
    <property type="entry name" value="Adhesion_dom_fimbrial"/>
</dbReference>
<comment type="similarity">
    <text evidence="2">Belongs to the fimbrial protein family.</text>
</comment>
<comment type="subcellular location">
    <subcellularLocation>
        <location evidence="1">Fimbrium</location>
    </subcellularLocation>
</comment>
<dbReference type="SUPFAM" id="SSF49401">
    <property type="entry name" value="Bacterial adhesins"/>
    <property type="match status" value="1"/>
</dbReference>
<keyword evidence="3 5" id="KW-0732">Signal</keyword>
<dbReference type="GO" id="GO:0043709">
    <property type="term" value="P:cell adhesion involved in single-species biofilm formation"/>
    <property type="evidence" value="ECO:0007669"/>
    <property type="project" value="TreeGrafter"/>
</dbReference>
<dbReference type="Proteomes" id="UP001058124">
    <property type="component" value="Unassembled WGS sequence"/>
</dbReference>